<accession>A0A5M3WVL0</accession>
<evidence type="ECO:0000313" key="6">
    <source>
        <dbReference type="EMBL" id="GES12496.1"/>
    </source>
</evidence>
<dbReference type="InterPro" id="IPR023772">
    <property type="entry name" value="DNA-bd_HTH_TetR-type_CS"/>
</dbReference>
<proteinExistence type="predicted"/>
<feature type="DNA-binding region" description="H-T-H motif" evidence="4">
    <location>
        <begin position="11"/>
        <end position="30"/>
    </location>
</feature>
<protein>
    <submittedName>
        <fullName evidence="6">TetR family transcriptional regulator</fullName>
    </submittedName>
</protein>
<keyword evidence="1" id="KW-0805">Transcription regulation</keyword>
<dbReference type="GO" id="GO:0000976">
    <property type="term" value="F:transcription cis-regulatory region binding"/>
    <property type="evidence" value="ECO:0007669"/>
    <property type="project" value="TreeGrafter"/>
</dbReference>
<feature type="domain" description="HTH tetR-type" evidence="5">
    <location>
        <begin position="1"/>
        <end position="48"/>
    </location>
</feature>
<comment type="caution">
    <text evidence="6">The sequence shown here is derived from an EMBL/GenBank/DDBJ whole genome shotgun (WGS) entry which is preliminary data.</text>
</comment>
<name>A0A5M3WVL0_9ACTN</name>
<dbReference type="EMBL" id="BLAE01000036">
    <property type="protein sequence ID" value="GES12496.1"/>
    <property type="molecule type" value="Genomic_DNA"/>
</dbReference>
<dbReference type="InterPro" id="IPR009057">
    <property type="entry name" value="Homeodomain-like_sf"/>
</dbReference>
<evidence type="ECO:0000313" key="7">
    <source>
        <dbReference type="Proteomes" id="UP000331127"/>
    </source>
</evidence>
<dbReference type="InterPro" id="IPR001647">
    <property type="entry name" value="HTH_TetR"/>
</dbReference>
<keyword evidence="7" id="KW-1185">Reference proteome</keyword>
<gene>
    <name evidence="6" type="ORF">Amac_060930</name>
</gene>
<dbReference type="AlphaFoldDB" id="A0A5M3WVL0"/>
<dbReference type="PROSITE" id="PS01081">
    <property type="entry name" value="HTH_TETR_1"/>
    <property type="match status" value="1"/>
</dbReference>
<evidence type="ECO:0000256" key="4">
    <source>
        <dbReference type="PROSITE-ProRule" id="PRU00335"/>
    </source>
</evidence>
<dbReference type="SUPFAM" id="SSF48498">
    <property type="entry name" value="Tetracyclin repressor-like, C-terminal domain"/>
    <property type="match status" value="1"/>
</dbReference>
<dbReference type="Gene3D" id="1.10.10.60">
    <property type="entry name" value="Homeodomain-like"/>
    <property type="match status" value="1"/>
</dbReference>
<reference evidence="6 7" key="1">
    <citation type="submission" date="2019-10" db="EMBL/GenBank/DDBJ databases">
        <title>Whole genome shotgun sequence of Acrocarpospora macrocephala NBRC 16266.</title>
        <authorList>
            <person name="Ichikawa N."/>
            <person name="Kimura A."/>
            <person name="Kitahashi Y."/>
            <person name="Komaki H."/>
            <person name="Oguchi A."/>
        </authorList>
    </citation>
    <scope>NUCLEOTIDE SEQUENCE [LARGE SCALE GENOMIC DNA]</scope>
    <source>
        <strain evidence="6 7">NBRC 16266</strain>
    </source>
</reference>
<dbReference type="Proteomes" id="UP000331127">
    <property type="component" value="Unassembled WGS sequence"/>
</dbReference>
<dbReference type="InterPro" id="IPR036271">
    <property type="entry name" value="Tet_transcr_reg_TetR-rel_C_sf"/>
</dbReference>
<dbReference type="GO" id="GO:0003700">
    <property type="term" value="F:DNA-binding transcription factor activity"/>
    <property type="evidence" value="ECO:0007669"/>
    <property type="project" value="TreeGrafter"/>
</dbReference>
<sequence>MLSREGFASMSMDAVAERAGVSKPSIYRRWSTKIELATAAIATMANDDPPTTEADAWKALRTELRLFERAVSRDHGMSIIGTLLAHEEQQPGMIALYREQVVRARRNRVRAVLDRGVREGQFPADIDVNLVLNMMFGYYYASYIGGEPQPADWPDRCVDLVRRATEAR</sequence>
<keyword evidence="3" id="KW-0804">Transcription</keyword>
<evidence type="ECO:0000256" key="3">
    <source>
        <dbReference type="ARBA" id="ARBA00023163"/>
    </source>
</evidence>
<dbReference type="Pfam" id="PF00440">
    <property type="entry name" value="TetR_N"/>
    <property type="match status" value="1"/>
</dbReference>
<evidence type="ECO:0000259" key="5">
    <source>
        <dbReference type="PROSITE" id="PS50977"/>
    </source>
</evidence>
<organism evidence="6 7">
    <name type="scientific">Acrocarpospora macrocephala</name>
    <dbReference type="NCBI Taxonomy" id="150177"/>
    <lineage>
        <taxon>Bacteria</taxon>
        <taxon>Bacillati</taxon>
        <taxon>Actinomycetota</taxon>
        <taxon>Actinomycetes</taxon>
        <taxon>Streptosporangiales</taxon>
        <taxon>Streptosporangiaceae</taxon>
        <taxon>Acrocarpospora</taxon>
    </lineage>
</organism>
<dbReference type="SUPFAM" id="SSF46689">
    <property type="entry name" value="Homeodomain-like"/>
    <property type="match status" value="1"/>
</dbReference>
<dbReference type="PROSITE" id="PS50977">
    <property type="entry name" value="HTH_TETR_2"/>
    <property type="match status" value="1"/>
</dbReference>
<dbReference type="InterPro" id="IPR011075">
    <property type="entry name" value="TetR_C"/>
</dbReference>
<dbReference type="PANTHER" id="PTHR30055:SF148">
    <property type="entry name" value="TETR-FAMILY TRANSCRIPTIONAL REGULATOR"/>
    <property type="match status" value="1"/>
</dbReference>
<dbReference type="Gene3D" id="1.10.357.10">
    <property type="entry name" value="Tetracycline Repressor, domain 2"/>
    <property type="match status" value="1"/>
</dbReference>
<evidence type="ECO:0000256" key="1">
    <source>
        <dbReference type="ARBA" id="ARBA00023015"/>
    </source>
</evidence>
<evidence type="ECO:0000256" key="2">
    <source>
        <dbReference type="ARBA" id="ARBA00023125"/>
    </source>
</evidence>
<keyword evidence="2 4" id="KW-0238">DNA-binding</keyword>
<dbReference type="InterPro" id="IPR050109">
    <property type="entry name" value="HTH-type_TetR-like_transc_reg"/>
</dbReference>
<dbReference type="Pfam" id="PF16859">
    <property type="entry name" value="TetR_C_11"/>
    <property type="match status" value="1"/>
</dbReference>
<dbReference type="PANTHER" id="PTHR30055">
    <property type="entry name" value="HTH-TYPE TRANSCRIPTIONAL REGULATOR RUTR"/>
    <property type="match status" value="1"/>
</dbReference>